<keyword evidence="4" id="KW-0862">Zinc</keyword>
<dbReference type="InterPro" id="IPR033489">
    <property type="entry name" value="RBBP6"/>
</dbReference>
<dbReference type="GO" id="GO:0008270">
    <property type="term" value="F:zinc ion binding"/>
    <property type="evidence" value="ECO:0007669"/>
    <property type="project" value="UniProtKB-KW"/>
</dbReference>
<evidence type="ECO:0000256" key="2">
    <source>
        <dbReference type="ARBA" id="ARBA00022723"/>
    </source>
</evidence>
<keyword evidence="3 6" id="KW-0863">Zinc-finger</keyword>
<dbReference type="PROSITE" id="PS51282">
    <property type="entry name" value="DWNN"/>
    <property type="match status" value="1"/>
</dbReference>
<dbReference type="Pfam" id="PF13696">
    <property type="entry name" value="zf-CCHC_2"/>
    <property type="match status" value="1"/>
</dbReference>
<comment type="caution">
    <text evidence="10">The sequence shown here is derived from an EMBL/GenBank/DDBJ whole genome shotgun (WGS) entry which is preliminary data.</text>
</comment>
<dbReference type="GO" id="GO:0003676">
    <property type="term" value="F:nucleic acid binding"/>
    <property type="evidence" value="ECO:0007669"/>
    <property type="project" value="InterPro"/>
</dbReference>
<dbReference type="Gene3D" id="3.30.40.10">
    <property type="entry name" value="Zinc/RING finger domain, C3HC4 (zinc finger)"/>
    <property type="match status" value="1"/>
</dbReference>
<evidence type="ECO:0000256" key="3">
    <source>
        <dbReference type="ARBA" id="ARBA00022771"/>
    </source>
</evidence>
<organism evidence="10 11">
    <name type="scientific">Senna tora</name>
    <dbReference type="NCBI Taxonomy" id="362788"/>
    <lineage>
        <taxon>Eukaryota</taxon>
        <taxon>Viridiplantae</taxon>
        <taxon>Streptophyta</taxon>
        <taxon>Embryophyta</taxon>
        <taxon>Tracheophyta</taxon>
        <taxon>Spermatophyta</taxon>
        <taxon>Magnoliopsida</taxon>
        <taxon>eudicotyledons</taxon>
        <taxon>Gunneridae</taxon>
        <taxon>Pentapetalae</taxon>
        <taxon>rosids</taxon>
        <taxon>fabids</taxon>
        <taxon>Fabales</taxon>
        <taxon>Fabaceae</taxon>
        <taxon>Caesalpinioideae</taxon>
        <taxon>Cassia clade</taxon>
        <taxon>Senna</taxon>
    </lineage>
</organism>
<dbReference type="Gene3D" id="3.10.20.90">
    <property type="entry name" value="Phosphatidylinositol 3-kinase Catalytic Subunit, Chain A, domain 1"/>
    <property type="match status" value="1"/>
</dbReference>
<dbReference type="GO" id="GO:0005634">
    <property type="term" value="C:nucleus"/>
    <property type="evidence" value="ECO:0007669"/>
    <property type="project" value="UniProtKB-SubCell"/>
</dbReference>
<feature type="region of interest" description="Disordered" evidence="7">
    <location>
        <begin position="392"/>
        <end position="424"/>
    </location>
</feature>
<protein>
    <submittedName>
        <fullName evidence="10">E3 ubiquitin ligase PQT3-like isoform X1</fullName>
    </submittedName>
</protein>
<dbReference type="PROSITE" id="PS50158">
    <property type="entry name" value="ZF_CCHC"/>
    <property type="match status" value="1"/>
</dbReference>
<evidence type="ECO:0000259" key="8">
    <source>
        <dbReference type="PROSITE" id="PS50158"/>
    </source>
</evidence>
<accession>A0A834WS17</accession>
<dbReference type="SUPFAM" id="SSF57850">
    <property type="entry name" value="RING/U-box"/>
    <property type="match status" value="1"/>
</dbReference>
<feature type="compositionally biased region" description="Polar residues" evidence="7">
    <location>
        <begin position="583"/>
        <end position="601"/>
    </location>
</feature>
<dbReference type="PANTHER" id="PTHR15439:SF20">
    <property type="entry name" value="DWNN DOMAIN-CONTAINING PROTEIN"/>
    <property type="match status" value="1"/>
</dbReference>
<feature type="region of interest" description="Disordered" evidence="7">
    <location>
        <begin position="563"/>
        <end position="641"/>
    </location>
</feature>
<evidence type="ECO:0000256" key="4">
    <source>
        <dbReference type="ARBA" id="ARBA00022833"/>
    </source>
</evidence>
<dbReference type="Proteomes" id="UP000634136">
    <property type="component" value="Unassembled WGS sequence"/>
</dbReference>
<feature type="compositionally biased region" description="Polar residues" evidence="7">
    <location>
        <begin position="610"/>
        <end position="619"/>
    </location>
</feature>
<dbReference type="InterPro" id="IPR001878">
    <property type="entry name" value="Znf_CCHC"/>
</dbReference>
<dbReference type="AlphaFoldDB" id="A0A834WS17"/>
<evidence type="ECO:0000313" key="11">
    <source>
        <dbReference type="Proteomes" id="UP000634136"/>
    </source>
</evidence>
<sequence>MAVYYKFKSARDYESISINGPFISVGKLKEKIVVSKRLGSGTDFDLLVTHAKSNEEYLDEATLIPKYTSVIVCRVPGLPLAPIVVEQQRKVEDEVAVNISVTKCPEESDWEDFGGDLYATSDLLPVQSSNLVTEAPSTNKDDENSKVKALIDDTPKAASINKDDENRMIKAIIDTPALDWRSQVSDGFGPGRGFGRDAGRPMVTGQGFGFQRNTPPQGYVCHRCNVPGHFIKHCPTNGDSNYDIKKVKPPTGIPRSMLMPNPVGSYALSNGVVAVVKPNEAAFEKEMEGLSSNHFSNSSSNIPSEFLCPLCNDVMKDAALTKCCFTSFCDKCIRGCIISKSICVCGAKGILADDLIPNKTLRETISRMVEQVNTSSENAGSTFHVSDMDAASCAHPKAPSSTSSSASKGEQKVSPANKETKKRKIEVAATDSKVVSVPPQKSEILMATRDVDMSEVTYDSMIVKERAPQGSAQQVEEKVPQKLATNEADNLWKTFQNPGIENYMMPMCPPSAYNSYWNSMQPVMPGFIPPYGAMQMMDYGLGPSNMTFGGVLPQYPFYNPPVVPPQRNFTEDQEFGRKVSSGRDFSSMKSEHNSIPSSTEYHSNRRKQSEWSSQTSSTIAEGGKLNKKRRLSNESSRLKGR</sequence>
<evidence type="ECO:0000256" key="7">
    <source>
        <dbReference type="SAM" id="MobiDB-lite"/>
    </source>
</evidence>
<evidence type="ECO:0000256" key="5">
    <source>
        <dbReference type="ARBA" id="ARBA00023242"/>
    </source>
</evidence>
<evidence type="ECO:0000256" key="1">
    <source>
        <dbReference type="ARBA" id="ARBA00004123"/>
    </source>
</evidence>
<dbReference type="GO" id="GO:0061630">
    <property type="term" value="F:ubiquitin protein ligase activity"/>
    <property type="evidence" value="ECO:0007669"/>
    <property type="project" value="InterPro"/>
</dbReference>
<dbReference type="Gene3D" id="4.10.60.10">
    <property type="entry name" value="Zinc finger, CCHC-type"/>
    <property type="match status" value="1"/>
</dbReference>
<dbReference type="SMART" id="SM01180">
    <property type="entry name" value="DWNN"/>
    <property type="match status" value="1"/>
</dbReference>
<dbReference type="CDD" id="cd16620">
    <property type="entry name" value="vRING-HC-C4C4_RBBP6"/>
    <property type="match status" value="1"/>
</dbReference>
<keyword evidence="5" id="KW-0539">Nucleus</keyword>
<dbReference type="GO" id="GO:0006511">
    <property type="term" value="P:ubiquitin-dependent protein catabolic process"/>
    <property type="evidence" value="ECO:0007669"/>
    <property type="project" value="TreeGrafter"/>
</dbReference>
<keyword evidence="11" id="KW-1185">Reference proteome</keyword>
<feature type="compositionally biased region" description="Low complexity" evidence="7">
    <location>
        <begin position="396"/>
        <end position="408"/>
    </location>
</feature>
<dbReference type="PANTHER" id="PTHR15439">
    <property type="entry name" value="RETINOBLASTOMA-BINDING PROTEIN 6"/>
    <property type="match status" value="1"/>
</dbReference>
<dbReference type="GO" id="GO:0016567">
    <property type="term" value="P:protein ubiquitination"/>
    <property type="evidence" value="ECO:0007669"/>
    <property type="project" value="InterPro"/>
</dbReference>
<dbReference type="InterPro" id="IPR014891">
    <property type="entry name" value="DWNN_domain"/>
</dbReference>
<evidence type="ECO:0000256" key="6">
    <source>
        <dbReference type="PROSITE-ProRule" id="PRU00047"/>
    </source>
</evidence>
<dbReference type="EMBL" id="JAAIUW010000006">
    <property type="protein sequence ID" value="KAF7828439.1"/>
    <property type="molecule type" value="Genomic_DNA"/>
</dbReference>
<dbReference type="SUPFAM" id="SSF57756">
    <property type="entry name" value="Retrovirus zinc finger-like domains"/>
    <property type="match status" value="1"/>
</dbReference>
<dbReference type="InterPro" id="IPR013083">
    <property type="entry name" value="Znf_RING/FYVE/PHD"/>
</dbReference>
<name>A0A834WS17_9FABA</name>
<evidence type="ECO:0000259" key="9">
    <source>
        <dbReference type="PROSITE" id="PS51282"/>
    </source>
</evidence>
<feature type="domain" description="CCHC-type" evidence="8">
    <location>
        <begin position="221"/>
        <end position="235"/>
    </location>
</feature>
<dbReference type="InterPro" id="IPR036875">
    <property type="entry name" value="Znf_CCHC_sf"/>
</dbReference>
<reference evidence="10" key="1">
    <citation type="submission" date="2020-09" db="EMBL/GenBank/DDBJ databases">
        <title>Genome-Enabled Discovery of Anthraquinone Biosynthesis in Senna tora.</title>
        <authorList>
            <person name="Kang S.-H."/>
            <person name="Pandey R.P."/>
            <person name="Lee C.-M."/>
            <person name="Sim J.-S."/>
            <person name="Jeong J.-T."/>
            <person name="Choi B.-S."/>
            <person name="Jung M."/>
            <person name="Ginzburg D."/>
            <person name="Zhao K."/>
            <person name="Won S.Y."/>
            <person name="Oh T.-J."/>
            <person name="Yu Y."/>
            <person name="Kim N.-H."/>
            <person name="Lee O.R."/>
            <person name="Lee T.-H."/>
            <person name="Bashyal P."/>
            <person name="Kim T.-S."/>
            <person name="Lee W.-H."/>
            <person name="Kawkins C."/>
            <person name="Kim C.-K."/>
            <person name="Kim J.S."/>
            <person name="Ahn B.O."/>
            <person name="Rhee S.Y."/>
            <person name="Sohng J.K."/>
        </authorList>
    </citation>
    <scope>NUCLEOTIDE SEQUENCE</scope>
    <source>
        <tissue evidence="10">Leaf</tissue>
    </source>
</reference>
<gene>
    <name evidence="10" type="ORF">G2W53_019603</name>
</gene>
<feature type="domain" description="DWNN" evidence="9">
    <location>
        <begin position="3"/>
        <end position="76"/>
    </location>
</feature>
<dbReference type="Pfam" id="PF08783">
    <property type="entry name" value="DWNN"/>
    <property type="match status" value="1"/>
</dbReference>
<evidence type="ECO:0000313" key="10">
    <source>
        <dbReference type="EMBL" id="KAF7828439.1"/>
    </source>
</evidence>
<comment type="subcellular location">
    <subcellularLocation>
        <location evidence="1">Nucleus</location>
    </subcellularLocation>
</comment>
<keyword evidence="2" id="KW-0479">Metal-binding</keyword>
<dbReference type="OrthoDB" id="106784at2759"/>
<proteinExistence type="predicted"/>
<dbReference type="GO" id="GO:0006397">
    <property type="term" value="P:mRNA processing"/>
    <property type="evidence" value="ECO:0007669"/>
    <property type="project" value="InterPro"/>
</dbReference>
<dbReference type="InterPro" id="IPR025829">
    <property type="entry name" value="Zn_knuckle_CX2CX3GHX4C"/>
</dbReference>